<dbReference type="AlphaFoldDB" id="A0AA38W367"/>
<organism evidence="2 3">
    <name type="scientific">Centaurea solstitialis</name>
    <name type="common">yellow star-thistle</name>
    <dbReference type="NCBI Taxonomy" id="347529"/>
    <lineage>
        <taxon>Eukaryota</taxon>
        <taxon>Viridiplantae</taxon>
        <taxon>Streptophyta</taxon>
        <taxon>Embryophyta</taxon>
        <taxon>Tracheophyta</taxon>
        <taxon>Spermatophyta</taxon>
        <taxon>Magnoliopsida</taxon>
        <taxon>eudicotyledons</taxon>
        <taxon>Gunneridae</taxon>
        <taxon>Pentapetalae</taxon>
        <taxon>asterids</taxon>
        <taxon>campanulids</taxon>
        <taxon>Asterales</taxon>
        <taxon>Asteraceae</taxon>
        <taxon>Carduoideae</taxon>
        <taxon>Cardueae</taxon>
        <taxon>Centaureinae</taxon>
        <taxon>Centaurea</taxon>
    </lineage>
</organism>
<sequence length="346" mass="39308">MTAGMRQRRRVGGDQSGEGGSGSNPGCTLQDSHVLGKPKEFPLQGRGRRTTFLGFDLVETSKYKAPFTRPGSSIQLIMGRLQGNWLIEEYCPISETAKALRLSLATLHERHGAWTSTRHVSHELAQLVPTHVTPERRELVGTKRSRSKRKFEQFIRKKLSGWVEQSYALTKELCGEIQDQGPIRDLSRMQEGATVTLGKTPFWRGLDTETGKPEGIILKNTQSRYSHSSMADKMYKDLKNINWWTRMKEDFGGNWDDHLPLVNFPTTIATTLASKCAAYEALYARKKCSVPASVWVEVGDSQLTGPSLSRKQLTKWLDRYRLKLLRDRQKIMLTTVENRWKIPSGR</sequence>
<reference evidence="2" key="1">
    <citation type="submission" date="2023-03" db="EMBL/GenBank/DDBJ databases">
        <title>Chromosome-scale reference genome and RAD-based genetic map of yellow starthistle (Centaurea solstitialis) reveal putative structural variation and QTLs associated with invader traits.</title>
        <authorList>
            <person name="Reatini B."/>
            <person name="Cang F.A."/>
            <person name="Jiang Q."/>
            <person name="Mckibben M.T.W."/>
            <person name="Barker M.S."/>
            <person name="Rieseberg L.H."/>
            <person name="Dlugosch K.M."/>
        </authorList>
    </citation>
    <scope>NUCLEOTIDE SEQUENCE</scope>
    <source>
        <strain evidence="2">CAN-66</strain>
        <tissue evidence="2">Leaf</tissue>
    </source>
</reference>
<feature type="compositionally biased region" description="Gly residues" evidence="1">
    <location>
        <begin position="14"/>
        <end position="23"/>
    </location>
</feature>
<evidence type="ECO:0000313" key="3">
    <source>
        <dbReference type="Proteomes" id="UP001172457"/>
    </source>
</evidence>
<name>A0AA38W367_9ASTR</name>
<comment type="caution">
    <text evidence="2">The sequence shown here is derived from an EMBL/GenBank/DDBJ whole genome shotgun (WGS) entry which is preliminary data.</text>
</comment>
<evidence type="ECO:0000256" key="1">
    <source>
        <dbReference type="SAM" id="MobiDB-lite"/>
    </source>
</evidence>
<accession>A0AA38W367</accession>
<keyword evidence="3" id="KW-1185">Reference proteome</keyword>
<feature type="region of interest" description="Disordered" evidence="1">
    <location>
        <begin position="1"/>
        <end position="43"/>
    </location>
</feature>
<evidence type="ECO:0000313" key="2">
    <source>
        <dbReference type="EMBL" id="KAJ9535984.1"/>
    </source>
</evidence>
<proteinExistence type="predicted"/>
<gene>
    <name evidence="2" type="ORF">OSB04_un000853</name>
</gene>
<dbReference type="EMBL" id="JARYMX010000082">
    <property type="protein sequence ID" value="KAJ9535984.1"/>
    <property type="molecule type" value="Genomic_DNA"/>
</dbReference>
<feature type="compositionally biased region" description="Basic residues" evidence="1">
    <location>
        <begin position="1"/>
        <end position="10"/>
    </location>
</feature>
<dbReference type="Proteomes" id="UP001172457">
    <property type="component" value="Unassembled WGS sequence"/>
</dbReference>
<protein>
    <submittedName>
        <fullName evidence="2">Uncharacterized protein</fullName>
    </submittedName>
</protein>